<reference evidence="1" key="2">
    <citation type="submission" date="2025-03" db="EMBL/GenBank/DDBJ databases">
        <authorList>
            <consortium name="ELIXIR-Norway"/>
            <consortium name="Elixir Norway"/>
        </authorList>
    </citation>
    <scope>NUCLEOTIDE SEQUENCE</scope>
</reference>
<protein>
    <submittedName>
        <fullName evidence="1">Uncharacterized protein</fullName>
    </submittedName>
</protein>
<proteinExistence type="predicted"/>
<sequence>MRGRLRASREEQVGRDGWCAGVAEWSRGPQHLQAWESELGTEKTSRFSRFKSLRITCFPQQYIRASASSSIILAVRCSSEVPPFRSSLSSFPLPPRPGERQTQNQVDPSLVREIVEKQDVGRLPISLRSWCSSPSFST</sequence>
<gene>
    <name evidence="1" type="ORF">MRATA1EN22A_LOCUS5388</name>
</gene>
<dbReference type="Proteomes" id="UP001162501">
    <property type="component" value="Chromosome 14"/>
</dbReference>
<reference evidence="1" key="1">
    <citation type="submission" date="2023-05" db="EMBL/GenBank/DDBJ databases">
        <authorList>
            <consortium name="ELIXIR-Norway"/>
        </authorList>
    </citation>
    <scope>NUCLEOTIDE SEQUENCE</scope>
</reference>
<dbReference type="EMBL" id="OX596098">
    <property type="protein sequence ID" value="CAM9641784.1"/>
    <property type="molecule type" value="Genomic_DNA"/>
</dbReference>
<accession>A0AC59YF06</accession>
<name>A0AC59YF06_RANTA</name>
<evidence type="ECO:0000313" key="1">
    <source>
        <dbReference type="EMBL" id="CAM9641784.1"/>
    </source>
</evidence>
<evidence type="ECO:0000313" key="2">
    <source>
        <dbReference type="Proteomes" id="UP001162501"/>
    </source>
</evidence>
<organism evidence="1 2">
    <name type="scientific">Rangifer tarandus platyrhynchus</name>
    <name type="common">Svalbard reindeer</name>
    <dbReference type="NCBI Taxonomy" id="3082113"/>
    <lineage>
        <taxon>Eukaryota</taxon>
        <taxon>Metazoa</taxon>
        <taxon>Chordata</taxon>
        <taxon>Craniata</taxon>
        <taxon>Vertebrata</taxon>
        <taxon>Euteleostomi</taxon>
        <taxon>Mammalia</taxon>
        <taxon>Eutheria</taxon>
        <taxon>Laurasiatheria</taxon>
        <taxon>Artiodactyla</taxon>
        <taxon>Ruminantia</taxon>
        <taxon>Pecora</taxon>
        <taxon>Cervidae</taxon>
        <taxon>Odocoileinae</taxon>
        <taxon>Rangifer</taxon>
    </lineage>
</organism>